<organism evidence="2 3">
    <name type="scientific">Neolecta irregularis (strain DAH-3)</name>
    <dbReference type="NCBI Taxonomy" id="1198029"/>
    <lineage>
        <taxon>Eukaryota</taxon>
        <taxon>Fungi</taxon>
        <taxon>Dikarya</taxon>
        <taxon>Ascomycota</taxon>
        <taxon>Taphrinomycotina</taxon>
        <taxon>Neolectales</taxon>
        <taxon>Neolectaceae</taxon>
        <taxon>Neolecta</taxon>
    </lineage>
</organism>
<proteinExistence type="predicted"/>
<feature type="compositionally biased region" description="Basic and acidic residues" evidence="1">
    <location>
        <begin position="618"/>
        <end position="627"/>
    </location>
</feature>
<reference evidence="2 3" key="1">
    <citation type="submission" date="2016-04" db="EMBL/GenBank/DDBJ databases">
        <title>Evolutionary innovation and constraint leading to complex multicellularity in the Ascomycota.</title>
        <authorList>
            <person name="Cisse O."/>
            <person name="Nguyen A."/>
            <person name="Hewitt D.A."/>
            <person name="Jedd G."/>
            <person name="Stajich J.E."/>
        </authorList>
    </citation>
    <scope>NUCLEOTIDE SEQUENCE [LARGE SCALE GENOMIC DNA]</scope>
    <source>
        <strain evidence="2 3">DAH-3</strain>
    </source>
</reference>
<feature type="region of interest" description="Disordered" evidence="1">
    <location>
        <begin position="600"/>
        <end position="627"/>
    </location>
</feature>
<accession>A0A1U7LLN3</accession>
<dbReference type="Proteomes" id="UP000186594">
    <property type="component" value="Unassembled WGS sequence"/>
</dbReference>
<keyword evidence="3" id="KW-1185">Reference proteome</keyword>
<evidence type="ECO:0000313" key="2">
    <source>
        <dbReference type="EMBL" id="OLL23549.1"/>
    </source>
</evidence>
<evidence type="ECO:0000256" key="1">
    <source>
        <dbReference type="SAM" id="MobiDB-lite"/>
    </source>
</evidence>
<feature type="compositionally biased region" description="Polar residues" evidence="1">
    <location>
        <begin position="9"/>
        <end position="19"/>
    </location>
</feature>
<feature type="compositionally biased region" description="Low complexity" evidence="1">
    <location>
        <begin position="512"/>
        <end position="521"/>
    </location>
</feature>
<evidence type="ECO:0000313" key="3">
    <source>
        <dbReference type="Proteomes" id="UP000186594"/>
    </source>
</evidence>
<feature type="region of interest" description="Disordered" evidence="1">
    <location>
        <begin position="1"/>
        <end position="22"/>
    </location>
</feature>
<dbReference type="OrthoDB" id="4159838at2759"/>
<feature type="compositionally biased region" description="Polar residues" evidence="1">
    <location>
        <begin position="494"/>
        <end position="504"/>
    </location>
</feature>
<dbReference type="OMA" id="VHHEERE"/>
<sequence>MSLHPYSHPASTEPSTPWPSSKCHRIIRPLKMKLTALEKSIASGNSIATVSPGKLSRDQQQNVQERHNIRKYGQKLQTRNELREIRELRVEPLLINARNEAPSPSVALAYTGTFNAFEAILKHLPRPPSNMKSLAQRSAEVVGRCIVWTAMDDVDEDEWYDSVPEQWTRSLIIGHATQLIVEKGENLKSLLPALVVLAAEYEAFDQAEILLKTLFEQTKFTIDTPGSAYYLLQLLSYHIHRPRLFKSYLQQTLTIDHIVHPALLPEILFPLSEPSLPIVVRIFEICVRRFKRKCASNAQKFDVSLSRMKAIASELVRTSFDLGGKWNQAVCYLARIILRWKNAIAESWTTPFPSVGYLLGIRAIQIDPDDPVIEYLLSHLYTHTHKSSTFRNDLRLSANVYLTKENIARLIKEMDSIKFSGLAIAIASCWQREHPDEEDFGSWIAELENKAVQLGVLSSTNKSWKWENLIQGWIEATPKKSPLLHKSIIEQSPSLLTEESSPQRNNDDGNRSVSASSSPASHLTTPRTIRKRSGLLSLPAYSSIKKPLNSASTSVKHAKHWFNIYKAQKQQTTPGMSSPLVKLKSGKSFELTDISAAKGLTEGENTSRRSQSSNLSQLERRYNNEKVDDIDSDSEIGLDSSLLSVEDSDLTARPLAITSTTCLRSTGEYTSEKLSIGADSPLTPIRRTKSANRLKRNRNSDYELDELCIPLKKRTRSLTPLTGIETNINKPRKKRKIISRDFSDDELNII</sequence>
<name>A0A1U7LLN3_NEOID</name>
<feature type="compositionally biased region" description="Low complexity" evidence="1">
    <location>
        <begin position="608"/>
        <end position="617"/>
    </location>
</feature>
<dbReference type="EMBL" id="LXFE01001507">
    <property type="protein sequence ID" value="OLL23549.1"/>
    <property type="molecule type" value="Genomic_DNA"/>
</dbReference>
<feature type="region of interest" description="Disordered" evidence="1">
    <location>
        <begin position="494"/>
        <end position="529"/>
    </location>
</feature>
<gene>
    <name evidence="2" type="ORF">NEOLI_001634</name>
</gene>
<comment type="caution">
    <text evidence="2">The sequence shown here is derived from an EMBL/GenBank/DDBJ whole genome shotgun (WGS) entry which is preliminary data.</text>
</comment>
<protein>
    <submittedName>
        <fullName evidence="2">Uncharacterized protein</fullName>
    </submittedName>
</protein>
<dbReference type="AlphaFoldDB" id="A0A1U7LLN3"/>